<name>A0A2I4C0W2_AUSLI</name>
<feature type="domain" description="C2H2-type" evidence="19">
    <location>
        <begin position="1001"/>
        <end position="1028"/>
    </location>
</feature>
<keyword evidence="12" id="KW-0805">Transcription regulation</keyword>
<keyword evidence="11" id="KW-0832">Ubl conjugation</keyword>
<evidence type="ECO:0000256" key="6">
    <source>
        <dbReference type="ARBA" id="ARBA00022553"/>
    </source>
</evidence>
<dbReference type="InterPro" id="IPR000210">
    <property type="entry name" value="BTB/POZ_dom"/>
</dbReference>
<evidence type="ECO:0000313" key="21">
    <source>
        <dbReference type="RefSeq" id="XP_013873609.1"/>
    </source>
</evidence>
<evidence type="ECO:0000256" key="10">
    <source>
        <dbReference type="ARBA" id="ARBA00022833"/>
    </source>
</evidence>
<dbReference type="InterPro" id="IPR013087">
    <property type="entry name" value="Znf_C2H2_type"/>
</dbReference>
<dbReference type="SUPFAM" id="SSF57667">
    <property type="entry name" value="beta-beta-alpha zinc fingers"/>
    <property type="match status" value="3"/>
</dbReference>
<keyword evidence="6" id="KW-0597">Phosphoprotein</keyword>
<keyword evidence="15" id="KW-0539">Nucleus</keyword>
<dbReference type="CTD" id="253461"/>
<dbReference type="Gene3D" id="3.30.710.10">
    <property type="entry name" value="Potassium Channel Kv1.1, Chain A"/>
    <property type="match status" value="1"/>
</dbReference>
<dbReference type="RefSeq" id="XP_013873609.1">
    <property type="nucleotide sequence ID" value="XM_014018155.1"/>
</dbReference>
<feature type="domain" description="C2H2-type" evidence="19">
    <location>
        <begin position="492"/>
        <end position="519"/>
    </location>
</feature>
<feature type="region of interest" description="Disordered" evidence="17">
    <location>
        <begin position="646"/>
        <end position="679"/>
    </location>
</feature>
<feature type="domain" description="C2H2-type" evidence="19">
    <location>
        <begin position="931"/>
        <end position="954"/>
    </location>
</feature>
<reference evidence="21 22" key="1">
    <citation type="submission" date="2025-04" db="UniProtKB">
        <authorList>
            <consortium name="RefSeq"/>
        </authorList>
    </citation>
    <scope>IDENTIFICATION</scope>
    <source>
        <strain evidence="21 22">Quisiro</strain>
        <tissue evidence="21 22">Liver</tissue>
    </source>
</reference>
<evidence type="ECO:0000259" key="18">
    <source>
        <dbReference type="PROSITE" id="PS50097"/>
    </source>
</evidence>
<dbReference type="FunFam" id="3.30.160.60:FF:000235">
    <property type="entry name" value="Zinc finger and BTB domain containing 38"/>
    <property type="match status" value="1"/>
</dbReference>
<dbReference type="KEGG" id="alim:106524370"/>
<evidence type="ECO:0000256" key="14">
    <source>
        <dbReference type="ARBA" id="ARBA00023163"/>
    </source>
</evidence>
<evidence type="ECO:0000256" key="17">
    <source>
        <dbReference type="SAM" id="MobiDB-lite"/>
    </source>
</evidence>
<keyword evidence="9 16" id="KW-0863">Zinc-finger</keyword>
<feature type="region of interest" description="Disordered" evidence="17">
    <location>
        <begin position="795"/>
        <end position="834"/>
    </location>
</feature>
<evidence type="ECO:0000256" key="4">
    <source>
        <dbReference type="ARBA" id="ARBA00022491"/>
    </source>
</evidence>
<feature type="domain" description="BTB" evidence="18">
    <location>
        <begin position="23"/>
        <end position="86"/>
    </location>
</feature>
<evidence type="ECO:0000256" key="16">
    <source>
        <dbReference type="PROSITE-ProRule" id="PRU00042"/>
    </source>
</evidence>
<dbReference type="InterPro" id="IPR036236">
    <property type="entry name" value="Znf_C2H2_sf"/>
</dbReference>
<feature type="compositionally biased region" description="Basic and acidic residues" evidence="17">
    <location>
        <begin position="1023"/>
        <end position="1057"/>
    </location>
</feature>
<dbReference type="GO" id="GO:0000981">
    <property type="term" value="F:DNA-binding transcription factor activity, RNA polymerase II-specific"/>
    <property type="evidence" value="ECO:0007669"/>
    <property type="project" value="TreeGrafter"/>
</dbReference>
<evidence type="ECO:0000256" key="7">
    <source>
        <dbReference type="ARBA" id="ARBA00022723"/>
    </source>
</evidence>
<dbReference type="OrthoDB" id="8922241at2759"/>
<keyword evidence="5" id="KW-1017">Isopeptide bond</keyword>
<dbReference type="GO" id="GO:0005694">
    <property type="term" value="C:chromosome"/>
    <property type="evidence" value="ECO:0007669"/>
    <property type="project" value="UniProtKB-SubCell"/>
</dbReference>
<keyword evidence="14" id="KW-0804">Transcription</keyword>
<dbReference type="InterPro" id="IPR011333">
    <property type="entry name" value="SKP1/BTB/POZ_sf"/>
</dbReference>
<keyword evidence="3" id="KW-0158">Chromosome</keyword>
<feature type="compositionally biased region" description="Polar residues" evidence="17">
    <location>
        <begin position="654"/>
        <end position="663"/>
    </location>
</feature>
<dbReference type="PROSITE" id="PS50097">
    <property type="entry name" value="BTB"/>
    <property type="match status" value="1"/>
</dbReference>
<evidence type="ECO:0000313" key="20">
    <source>
        <dbReference type="Proteomes" id="UP000192220"/>
    </source>
</evidence>
<feature type="domain" description="C2H2-type" evidence="19">
    <location>
        <begin position="339"/>
        <end position="361"/>
    </location>
</feature>
<organism evidence="20 21">
    <name type="scientific">Austrofundulus limnaeus</name>
    <name type="common">Annual killifish</name>
    <dbReference type="NCBI Taxonomy" id="52670"/>
    <lineage>
        <taxon>Eukaryota</taxon>
        <taxon>Metazoa</taxon>
        <taxon>Chordata</taxon>
        <taxon>Craniata</taxon>
        <taxon>Vertebrata</taxon>
        <taxon>Euteleostomi</taxon>
        <taxon>Actinopterygii</taxon>
        <taxon>Neopterygii</taxon>
        <taxon>Teleostei</taxon>
        <taxon>Neoteleostei</taxon>
        <taxon>Acanthomorphata</taxon>
        <taxon>Ovalentaria</taxon>
        <taxon>Atherinomorphae</taxon>
        <taxon>Cyprinodontiformes</taxon>
        <taxon>Rivulidae</taxon>
        <taxon>Austrofundulus</taxon>
    </lineage>
</organism>
<feature type="compositionally biased region" description="Polar residues" evidence="17">
    <location>
        <begin position="812"/>
        <end position="823"/>
    </location>
</feature>
<dbReference type="PROSITE" id="PS00028">
    <property type="entry name" value="ZINC_FINGER_C2H2_1"/>
    <property type="match status" value="6"/>
</dbReference>
<dbReference type="PANTHER" id="PTHR24394:SF58">
    <property type="entry name" value="ZINC FINGER AND BTB DOMAIN CONTAINING 33"/>
    <property type="match status" value="1"/>
</dbReference>
<dbReference type="RefSeq" id="XP_013873610.1">
    <property type="nucleotide sequence ID" value="XM_014018156.1"/>
</dbReference>
<feature type="region of interest" description="Disordered" evidence="17">
    <location>
        <begin position="1017"/>
        <end position="1065"/>
    </location>
</feature>
<keyword evidence="20" id="KW-1185">Reference proteome</keyword>
<dbReference type="Proteomes" id="UP000192220">
    <property type="component" value="Unplaced"/>
</dbReference>
<feature type="region of interest" description="Disordered" evidence="17">
    <location>
        <begin position="1130"/>
        <end position="1176"/>
    </location>
</feature>
<feature type="compositionally biased region" description="Basic and acidic residues" evidence="17">
    <location>
        <begin position="824"/>
        <end position="834"/>
    </location>
</feature>
<dbReference type="GeneID" id="106524370"/>
<evidence type="ECO:0000313" key="22">
    <source>
        <dbReference type="RefSeq" id="XP_013873610.1"/>
    </source>
</evidence>
<dbReference type="PROSITE" id="PS50157">
    <property type="entry name" value="ZINC_FINGER_C2H2_2"/>
    <property type="match status" value="6"/>
</dbReference>
<dbReference type="STRING" id="52670.A0A2I4C0W2"/>
<dbReference type="PANTHER" id="PTHR24394">
    <property type="entry name" value="ZINC FINGER PROTEIN"/>
    <property type="match status" value="1"/>
</dbReference>
<feature type="compositionally biased region" description="Basic and acidic residues" evidence="17">
    <location>
        <begin position="1153"/>
        <end position="1167"/>
    </location>
</feature>
<accession>A0A2I4C0W2</accession>
<sequence>MDSTHPHAVLSKLNEQRSQGLFCDVTIVVEDVKFRAHKNILAACSGYFKNALTSSDKCSSSQVLELMDLRSEVFADILNFIYCSKVTSLCADDIRGLVAAGKRLGIPFLERLTEEKQDECVASTELCTVLGSRQTKKEVSRPEETDGTRGPRITNAFSINEVSLGNNPFTSLVQTNDEQQLPDVGQLPSNLSTAFCINGSNEPNHTLFEHSYAVSKSTEGKDGSQWDNNKFYKPSLQSKQLIYRNSGPLKKRHRLRGILGRSLLSKPAELQTDKLNTATPLSTGGSEAPTTIMIPPSLLSEAETEKQINTGLSAATDEVNMELGPPSLSPHTEDSVAIYSCEQCPEIFPNDALLTIHAEVHKKHFVSHLFCKFCSRKFIHLKRLHNHEQVCPSALRGSPKLDPRDISAKDVYQGSEDELDVESIDTLPSADFSNSFVSESDEPVQSEHRQFEKAVKPGVGQRRYNCSVCKRVYVTLSSLKRHENVHSWQRAYPCHYCNKVFALAEYRTKHEIWHTGERRYQCIFCLETFMTYYILKNHQKSFHGIDPNLSVKKKSANGGLKASVYPIKLYRLLPMKFRKRQYKTYSQMYSEHCERSDPSSLDNSSLIPPFEENGLTCHTDTTSFPLTFMATTKIVSPVIPRICFNKPSDHDTDQSLNSASETQRSNRQEVENRDPSTDNCDSIFSVQPNSELSAVFNNDPPIIINSDNIGHDASFLNSLSTVKRLGELSASAKRVEEMTKEILQSSAENPMCDKVVETYIAKPACQGPSLENDPMPLCQITVKIGNEAIIRRQIKGSKLFPRKKRRTRKASGEQSLSQSSPTRENSESPRLRFRPEIAAFTGPETYDDPNDTADELWRPYYSYKAKKKRNKLKYKHSRPMFHQYPEPSADRTSVSEAHLDKTYFQAEERNLGNGEGVKHSLGRNLSPRATYNCDICDSSFITETGLRAHVIGSHPYFCRICGKQGPSGEAPVSGDYICKSCMENGSCFDNTPRSPNPEKKYRCSYCPQRFLYLATKRSHEKKHQAENKESYKYDNKEGATKMKDSDDQEDKNIKSESMEGEYFSSDNALKNKDANDFMSLTAYQDISKSNIKRPLSPCSDSLPSLTSSKVKHKIVKRRINVHHSMHLLSKKQVYNRDNDSKKSMLTGHGYRTHSHEKASKQLGRNDSESNSAHISVHKPEKWVCKEEPFF</sequence>
<dbReference type="GO" id="GO:0003677">
    <property type="term" value="F:DNA binding"/>
    <property type="evidence" value="ECO:0007669"/>
    <property type="project" value="UniProtKB-KW"/>
</dbReference>
<keyword evidence="7" id="KW-0479">Metal-binding</keyword>
<dbReference type="GO" id="GO:0005634">
    <property type="term" value="C:nucleus"/>
    <property type="evidence" value="ECO:0007669"/>
    <property type="project" value="UniProtKB-SubCell"/>
</dbReference>
<dbReference type="FunFam" id="3.30.160.60:FF:000437">
    <property type="entry name" value="zinc finger and BTB domain-containing protein 38"/>
    <property type="match status" value="1"/>
</dbReference>
<keyword evidence="8" id="KW-0677">Repeat</keyword>
<feature type="compositionally biased region" description="Basic and acidic residues" evidence="17">
    <location>
        <begin position="664"/>
        <end position="676"/>
    </location>
</feature>
<feature type="compositionally biased region" description="Basic residues" evidence="17">
    <location>
        <begin position="795"/>
        <end position="809"/>
    </location>
</feature>
<evidence type="ECO:0000256" key="1">
    <source>
        <dbReference type="ARBA" id="ARBA00004123"/>
    </source>
</evidence>
<dbReference type="Gene3D" id="3.30.160.60">
    <property type="entry name" value="Classic Zinc Finger"/>
    <property type="match status" value="3"/>
</dbReference>
<evidence type="ECO:0000313" key="23">
    <source>
        <dbReference type="RefSeq" id="XP_013873611.1"/>
    </source>
</evidence>
<feature type="domain" description="C2H2-type" evidence="19">
    <location>
        <begin position="520"/>
        <end position="543"/>
    </location>
</feature>
<keyword evidence="13" id="KW-0238">DNA-binding</keyword>
<evidence type="ECO:0000256" key="2">
    <source>
        <dbReference type="ARBA" id="ARBA00004286"/>
    </source>
</evidence>
<dbReference type="Pfam" id="PF00651">
    <property type="entry name" value="BTB"/>
    <property type="match status" value="1"/>
</dbReference>
<feature type="domain" description="C2H2-type" evidence="19">
    <location>
        <begin position="464"/>
        <end position="491"/>
    </location>
</feature>
<keyword evidence="10" id="KW-0862">Zinc</keyword>
<dbReference type="AlphaFoldDB" id="A0A2I4C0W2"/>
<dbReference type="SMART" id="SM00355">
    <property type="entry name" value="ZnF_C2H2"/>
    <property type="match status" value="7"/>
</dbReference>
<evidence type="ECO:0000256" key="8">
    <source>
        <dbReference type="ARBA" id="ARBA00022737"/>
    </source>
</evidence>
<evidence type="ECO:0000256" key="3">
    <source>
        <dbReference type="ARBA" id="ARBA00022454"/>
    </source>
</evidence>
<evidence type="ECO:0000256" key="5">
    <source>
        <dbReference type="ARBA" id="ARBA00022499"/>
    </source>
</evidence>
<evidence type="ECO:0000256" key="15">
    <source>
        <dbReference type="ARBA" id="ARBA00023242"/>
    </source>
</evidence>
<dbReference type="SUPFAM" id="SSF54695">
    <property type="entry name" value="POZ domain"/>
    <property type="match status" value="1"/>
</dbReference>
<dbReference type="SMART" id="SM00225">
    <property type="entry name" value="BTB"/>
    <property type="match status" value="1"/>
</dbReference>
<evidence type="ECO:0000256" key="12">
    <source>
        <dbReference type="ARBA" id="ARBA00023015"/>
    </source>
</evidence>
<evidence type="ECO:0000256" key="9">
    <source>
        <dbReference type="ARBA" id="ARBA00022771"/>
    </source>
</evidence>
<dbReference type="Pfam" id="PF00096">
    <property type="entry name" value="zf-C2H2"/>
    <property type="match status" value="1"/>
</dbReference>
<dbReference type="RefSeq" id="XP_013873611.1">
    <property type="nucleotide sequence ID" value="XM_014018157.1"/>
</dbReference>
<dbReference type="GO" id="GO:0008270">
    <property type="term" value="F:zinc ion binding"/>
    <property type="evidence" value="ECO:0007669"/>
    <property type="project" value="UniProtKB-KW"/>
</dbReference>
<proteinExistence type="predicted"/>
<comment type="subcellular location">
    <subcellularLocation>
        <location evidence="2">Chromosome</location>
    </subcellularLocation>
    <subcellularLocation>
        <location evidence="1">Nucleus</location>
    </subcellularLocation>
</comment>
<evidence type="ECO:0000256" key="13">
    <source>
        <dbReference type="ARBA" id="ARBA00023125"/>
    </source>
</evidence>
<protein>
    <submittedName>
        <fullName evidence="21 22">Zinc finger and BTB domain-containing protein 38</fullName>
    </submittedName>
</protein>
<gene>
    <name evidence="21 22 23" type="primary">zbtb38</name>
</gene>
<evidence type="ECO:0000256" key="11">
    <source>
        <dbReference type="ARBA" id="ARBA00022843"/>
    </source>
</evidence>
<evidence type="ECO:0000259" key="19">
    <source>
        <dbReference type="PROSITE" id="PS50157"/>
    </source>
</evidence>
<keyword evidence="4" id="KW-0678">Repressor</keyword>